<dbReference type="SUPFAM" id="SSF111369">
    <property type="entry name" value="HlyD-like secretion proteins"/>
    <property type="match status" value="1"/>
</dbReference>
<comment type="caution">
    <text evidence="5">The sequence shown here is derived from an EMBL/GenBank/DDBJ whole genome shotgun (WGS) entry which is preliminary data.</text>
</comment>
<reference evidence="5 6" key="1">
    <citation type="submission" date="2024-01" db="EMBL/GenBank/DDBJ databases">
        <title>Sphingobacterium tenebrionis sp. nov., a novel endophyte isolated from tenebrio molitor intestines.</title>
        <authorList>
            <person name="Zhang C."/>
        </authorList>
    </citation>
    <scope>NUCLEOTIDE SEQUENCE [LARGE SCALE GENOMIC DNA]</scope>
    <source>
        <strain evidence="5 6">PU5-4</strain>
    </source>
</reference>
<dbReference type="Gene3D" id="2.40.30.170">
    <property type="match status" value="1"/>
</dbReference>
<sequence length="366" mass="41124">MRALTILSTFGVLLIFGCQTGHEEKQTAAPIEQRYCLNEALKEKTIIQAVAEENLIEQISLPGKIEYNENDLVVFKSLLSGLVSAVKFEMGDRVVKGQVLAEIKSTEIQSLVQQRKYQKSQLSLLRDQIANKKQLLADGLVAKPELLELEHAYDAARIELDRIDQSLAMFRAAGEGSFQLLAPRTGYVIQKNINVGQSIHAESEALFSISNLNQVWVMVNVFASNLRHIQVGDRVKVKSIAYPDQIYHGKIDKIFNVFDDDEHVMKARVVLDNPKLNLKPGLSADIIIDKQIPGDKAYAIPNKAVLFNNNTNYILLYHDDCHIEAKQVEVVYSNEDFSYIKEKLAEGSKVVSSNALLIFEEINNRP</sequence>
<evidence type="ECO:0000259" key="3">
    <source>
        <dbReference type="Pfam" id="PF25954"/>
    </source>
</evidence>
<evidence type="ECO:0000313" key="6">
    <source>
        <dbReference type="Proteomes" id="UP001363035"/>
    </source>
</evidence>
<comment type="similarity">
    <text evidence="1">Belongs to the membrane fusion protein (MFP) (TC 8.A.1) family.</text>
</comment>
<dbReference type="RefSeq" id="WP_099365606.1">
    <property type="nucleotide sequence ID" value="NZ_JAYLLN010000049.1"/>
</dbReference>
<evidence type="ECO:0000259" key="4">
    <source>
        <dbReference type="Pfam" id="PF25973"/>
    </source>
</evidence>
<keyword evidence="6" id="KW-1185">Reference proteome</keyword>
<dbReference type="InterPro" id="IPR058647">
    <property type="entry name" value="BSH_CzcB-like"/>
</dbReference>
<dbReference type="PROSITE" id="PS51257">
    <property type="entry name" value="PROKAR_LIPOPROTEIN"/>
    <property type="match status" value="1"/>
</dbReference>
<name>A0ABU8I9P3_9SPHI</name>
<gene>
    <name evidence="5" type="ORF">VJ786_15110</name>
</gene>
<evidence type="ECO:0000256" key="1">
    <source>
        <dbReference type="ARBA" id="ARBA00009477"/>
    </source>
</evidence>
<dbReference type="PANTHER" id="PTHR30097:SF4">
    <property type="entry name" value="SLR6042 PROTEIN"/>
    <property type="match status" value="1"/>
</dbReference>
<dbReference type="InterPro" id="IPR058792">
    <property type="entry name" value="Beta-barrel_RND_2"/>
</dbReference>
<keyword evidence="2" id="KW-0813">Transport</keyword>
<dbReference type="Gene3D" id="2.40.50.100">
    <property type="match status" value="1"/>
</dbReference>
<organism evidence="5 6">
    <name type="scientific">Sphingobacterium tenebrionis</name>
    <dbReference type="NCBI Taxonomy" id="3111775"/>
    <lineage>
        <taxon>Bacteria</taxon>
        <taxon>Pseudomonadati</taxon>
        <taxon>Bacteroidota</taxon>
        <taxon>Sphingobacteriia</taxon>
        <taxon>Sphingobacteriales</taxon>
        <taxon>Sphingobacteriaceae</taxon>
        <taxon>Sphingobacterium</taxon>
    </lineage>
</organism>
<proteinExistence type="inferred from homology"/>
<feature type="domain" description="CusB-like beta-barrel" evidence="3">
    <location>
        <begin position="214"/>
        <end position="288"/>
    </location>
</feature>
<protein>
    <submittedName>
        <fullName evidence="5">Efflux RND transporter periplasmic adaptor subunit</fullName>
    </submittedName>
</protein>
<feature type="domain" description="CzcB-like barrel-sandwich hybrid" evidence="4">
    <location>
        <begin position="79"/>
        <end position="211"/>
    </location>
</feature>
<dbReference type="Pfam" id="PF25973">
    <property type="entry name" value="BSH_CzcB"/>
    <property type="match status" value="1"/>
</dbReference>
<dbReference type="Gene3D" id="2.40.420.20">
    <property type="match status" value="1"/>
</dbReference>
<dbReference type="NCBIfam" id="TIGR01730">
    <property type="entry name" value="RND_mfp"/>
    <property type="match status" value="1"/>
</dbReference>
<dbReference type="InterPro" id="IPR051909">
    <property type="entry name" value="MFP_Cation_Efflux"/>
</dbReference>
<evidence type="ECO:0000256" key="2">
    <source>
        <dbReference type="ARBA" id="ARBA00022448"/>
    </source>
</evidence>
<dbReference type="Pfam" id="PF25954">
    <property type="entry name" value="Beta-barrel_RND_2"/>
    <property type="match status" value="1"/>
</dbReference>
<dbReference type="EMBL" id="JAYLLN010000049">
    <property type="protein sequence ID" value="MEI5986232.1"/>
    <property type="molecule type" value="Genomic_DNA"/>
</dbReference>
<dbReference type="PANTHER" id="PTHR30097">
    <property type="entry name" value="CATION EFFLUX SYSTEM PROTEIN CUSB"/>
    <property type="match status" value="1"/>
</dbReference>
<evidence type="ECO:0000313" key="5">
    <source>
        <dbReference type="EMBL" id="MEI5986232.1"/>
    </source>
</evidence>
<dbReference type="InterPro" id="IPR006143">
    <property type="entry name" value="RND_pump_MFP"/>
</dbReference>
<accession>A0ABU8I9P3</accession>
<dbReference type="Proteomes" id="UP001363035">
    <property type="component" value="Unassembled WGS sequence"/>
</dbReference>